<comment type="caution">
    <text evidence="1">The sequence shown here is derived from an EMBL/GenBank/DDBJ whole genome shotgun (WGS) entry which is preliminary data.</text>
</comment>
<accession>A0ACC6RDL3</accession>
<sequence>MKSIQKKFAPFLTLAFLAGCTTVGHPYPFPKDPEPSAQLQIQGKAVYLLTLNEKGCYTGKTYVDGSPGAMPVKVVPDRPLVISYEENVCMLPASFTPQKDGRYRLVAWEGHKPTDADVSFFQSMMHVHDRQCVVDVVEVDSEGAPVHAVKVTALRPRQTAFTCIKFR</sequence>
<protein>
    <submittedName>
        <fullName evidence="1">Uncharacterized protein</fullName>
    </submittedName>
</protein>
<dbReference type="EMBL" id="JAYMRU010000003">
    <property type="protein sequence ID" value="MEM5399752.1"/>
    <property type="molecule type" value="Genomic_DNA"/>
</dbReference>
<gene>
    <name evidence="1" type="ORF">VSR83_06560</name>
</gene>
<name>A0ACC6RDL3_9BURK</name>
<evidence type="ECO:0000313" key="2">
    <source>
        <dbReference type="Proteomes" id="UP001392318"/>
    </source>
</evidence>
<reference evidence="1" key="1">
    <citation type="submission" date="2024-01" db="EMBL/GenBank/DDBJ databases">
        <title>The diversity of rhizobia nodulating Mimosa spp. in eleven states of Brazil covering several biomes is determined by host plant, location, and edaphic factors.</title>
        <authorList>
            <person name="Rouws L."/>
            <person name="Barauna A."/>
            <person name="Beukes C."/>
            <person name="De Faria S.M."/>
            <person name="Gross E."/>
            <person name="Dos Reis Junior F.B."/>
            <person name="Simon M."/>
            <person name="Maluk M."/>
            <person name="Odee D.W."/>
            <person name="Kenicer G."/>
            <person name="Young J.P.W."/>
            <person name="Reis V.M."/>
            <person name="Zilli J."/>
            <person name="James E.K."/>
        </authorList>
    </citation>
    <scope>NUCLEOTIDE SEQUENCE</scope>
    <source>
        <strain evidence="1">JPY452</strain>
    </source>
</reference>
<organism evidence="1 2">
    <name type="scientific">Paraburkholderia unamae</name>
    <dbReference type="NCBI Taxonomy" id="219649"/>
    <lineage>
        <taxon>Bacteria</taxon>
        <taxon>Pseudomonadati</taxon>
        <taxon>Pseudomonadota</taxon>
        <taxon>Betaproteobacteria</taxon>
        <taxon>Burkholderiales</taxon>
        <taxon>Burkholderiaceae</taxon>
        <taxon>Paraburkholderia</taxon>
    </lineage>
</organism>
<evidence type="ECO:0000313" key="1">
    <source>
        <dbReference type="EMBL" id="MEM5399752.1"/>
    </source>
</evidence>
<dbReference type="Proteomes" id="UP001392318">
    <property type="component" value="Unassembled WGS sequence"/>
</dbReference>
<proteinExistence type="predicted"/>
<keyword evidence="2" id="KW-1185">Reference proteome</keyword>